<comment type="caution">
    <text evidence="1">The sequence shown here is derived from an EMBL/GenBank/DDBJ whole genome shotgun (WGS) entry which is preliminary data.</text>
</comment>
<organism evidence="1 2">
    <name type="scientific">Glomerella acutata</name>
    <name type="common">Colletotrichum acutatum</name>
    <dbReference type="NCBI Taxonomy" id="27357"/>
    <lineage>
        <taxon>Eukaryota</taxon>
        <taxon>Fungi</taxon>
        <taxon>Dikarya</taxon>
        <taxon>Ascomycota</taxon>
        <taxon>Pezizomycotina</taxon>
        <taxon>Sordariomycetes</taxon>
        <taxon>Hypocreomycetidae</taxon>
        <taxon>Glomerellales</taxon>
        <taxon>Glomerellaceae</taxon>
        <taxon>Colletotrichum</taxon>
        <taxon>Colletotrichum acutatum species complex</taxon>
    </lineage>
</organism>
<dbReference type="AlphaFoldDB" id="A0AAD8UKX6"/>
<proteinExistence type="predicted"/>
<keyword evidence="2" id="KW-1185">Reference proteome</keyword>
<name>A0AAD8UKX6_GLOAC</name>
<evidence type="ECO:0000313" key="1">
    <source>
        <dbReference type="EMBL" id="KAK1725796.1"/>
    </source>
</evidence>
<gene>
    <name evidence="1" type="ORF">BDZ83DRAFT_618472</name>
</gene>
<dbReference type="EMBL" id="JAHMHS010000038">
    <property type="protein sequence ID" value="KAK1725796.1"/>
    <property type="molecule type" value="Genomic_DNA"/>
</dbReference>
<accession>A0AAD8UKX6</accession>
<sequence>MPLHLHHLMHANENIAHTLRSVILRTQTRVCAYLLQTVISRAGALRRTQGNGSFDTNRI</sequence>
<reference evidence="1" key="1">
    <citation type="submission" date="2021-12" db="EMBL/GenBank/DDBJ databases">
        <title>Comparative genomics, transcriptomics and evolutionary studies reveal genomic signatures of adaptation to plant cell wall in hemibiotrophic fungi.</title>
        <authorList>
            <consortium name="DOE Joint Genome Institute"/>
            <person name="Baroncelli R."/>
            <person name="Diaz J.F."/>
            <person name="Benocci T."/>
            <person name="Peng M."/>
            <person name="Battaglia E."/>
            <person name="Haridas S."/>
            <person name="Andreopoulos W."/>
            <person name="Labutti K."/>
            <person name="Pangilinan J."/>
            <person name="Floch G.L."/>
            <person name="Makela M.R."/>
            <person name="Henrissat B."/>
            <person name="Grigoriev I.V."/>
            <person name="Crouch J.A."/>
            <person name="De Vries R.P."/>
            <person name="Sukno S.A."/>
            <person name="Thon M.R."/>
        </authorList>
    </citation>
    <scope>NUCLEOTIDE SEQUENCE</scope>
    <source>
        <strain evidence="1">CBS 112980</strain>
    </source>
</reference>
<protein>
    <submittedName>
        <fullName evidence="1">Uncharacterized protein</fullName>
    </submittedName>
</protein>
<dbReference type="GeneID" id="85391976"/>
<dbReference type="RefSeq" id="XP_060365851.1">
    <property type="nucleotide sequence ID" value="XM_060508077.1"/>
</dbReference>
<evidence type="ECO:0000313" key="2">
    <source>
        <dbReference type="Proteomes" id="UP001244207"/>
    </source>
</evidence>
<dbReference type="Proteomes" id="UP001244207">
    <property type="component" value="Unassembled WGS sequence"/>
</dbReference>